<sequence>MLGALLSETDENVCFVGIDECRYSIKWEHRLFNEQFANILPTKWVRNMSFASHLPSVLGELQIKDAERSKYTFHAQTICNELMRSLQQTDKAFKKAFDGLSLTGSYLDRLKLKTPDEFDLHMKLKLPFHIIPKRDILRPGFVFLFTSDAIDHPLVENSYVNHKRLQSWLRDGFTHVLLHECKTINVDGETYTLKYGMKGYGCAHTIVASSNARKISFDLVPAFEFSYKDWPLDDPPVTPQVRRDWPWFAIPQTKAPSDDRSFMVCAPHWEREMMTNKYNLKNTLRLMKAMRDVHKDQLPHLTSYMLKTVILLELSNATDNLWQQNEGKTLVLMWSKLVQYFKKATLPYFLAPNCNHFDRMNVTDFNECRQKVDQLLTRLTSLANSPSTRKAVRKLFID</sequence>
<dbReference type="GO" id="GO:0005525">
    <property type="term" value="F:GTP binding"/>
    <property type="evidence" value="ECO:0007669"/>
    <property type="project" value="UniProtKB-KW"/>
</dbReference>
<dbReference type="InterPro" id="IPR024810">
    <property type="entry name" value="MAB21L/cGLR"/>
</dbReference>
<reference evidence="14 15" key="1">
    <citation type="journal article" date="2007" name="Nature">
        <title>Evolution of genes and genomes on the Drosophila phylogeny.</title>
        <authorList>
            <consortium name="Drosophila 12 Genomes Consortium"/>
            <person name="Clark A.G."/>
            <person name="Eisen M.B."/>
            <person name="Smith D.R."/>
            <person name="Bergman C.M."/>
            <person name="Oliver B."/>
            <person name="Markow T.A."/>
            <person name="Kaufman T.C."/>
            <person name="Kellis M."/>
            <person name="Gelbart W."/>
            <person name="Iyer V.N."/>
            <person name="Pollard D.A."/>
            <person name="Sackton T.B."/>
            <person name="Larracuente A.M."/>
            <person name="Singh N.D."/>
            <person name="Abad J.P."/>
            <person name="Abt D.N."/>
            <person name="Adryan B."/>
            <person name="Aguade M."/>
            <person name="Akashi H."/>
            <person name="Anderson W.W."/>
            <person name="Aquadro C.F."/>
            <person name="Ardell D.H."/>
            <person name="Arguello R."/>
            <person name="Artieri C.G."/>
            <person name="Barbash D.A."/>
            <person name="Barker D."/>
            <person name="Barsanti P."/>
            <person name="Batterham P."/>
            <person name="Batzoglou S."/>
            <person name="Begun D."/>
            <person name="Bhutkar A."/>
            <person name="Blanco E."/>
            <person name="Bosak S.A."/>
            <person name="Bradley R.K."/>
            <person name="Brand A.D."/>
            <person name="Brent M.R."/>
            <person name="Brooks A.N."/>
            <person name="Brown R.H."/>
            <person name="Butlin R.K."/>
            <person name="Caggese C."/>
            <person name="Calvi B.R."/>
            <person name="Bernardo de Carvalho A."/>
            <person name="Caspi A."/>
            <person name="Castrezana S."/>
            <person name="Celniker S.E."/>
            <person name="Chang J.L."/>
            <person name="Chapple C."/>
            <person name="Chatterji S."/>
            <person name="Chinwalla A."/>
            <person name="Civetta A."/>
            <person name="Clifton S.W."/>
            <person name="Comeron J.M."/>
            <person name="Costello J.C."/>
            <person name="Coyne J.A."/>
            <person name="Daub J."/>
            <person name="David R.G."/>
            <person name="Delcher A.L."/>
            <person name="Delehaunty K."/>
            <person name="Do C.B."/>
            <person name="Ebling H."/>
            <person name="Edwards K."/>
            <person name="Eickbush T."/>
            <person name="Evans J.D."/>
            <person name="Filipski A."/>
            <person name="Findeiss S."/>
            <person name="Freyhult E."/>
            <person name="Fulton L."/>
            <person name="Fulton R."/>
            <person name="Garcia A.C."/>
            <person name="Gardiner A."/>
            <person name="Garfield D.A."/>
            <person name="Garvin B.E."/>
            <person name="Gibson G."/>
            <person name="Gilbert D."/>
            <person name="Gnerre S."/>
            <person name="Godfrey J."/>
            <person name="Good R."/>
            <person name="Gotea V."/>
            <person name="Gravely B."/>
            <person name="Greenberg A.J."/>
            <person name="Griffiths-Jones S."/>
            <person name="Gross S."/>
            <person name="Guigo R."/>
            <person name="Gustafson E.A."/>
            <person name="Haerty W."/>
            <person name="Hahn M.W."/>
            <person name="Halligan D.L."/>
            <person name="Halpern A.L."/>
            <person name="Halter G.M."/>
            <person name="Han M.V."/>
            <person name="Heger A."/>
            <person name="Hillier L."/>
            <person name="Hinrichs A.S."/>
            <person name="Holmes I."/>
            <person name="Hoskins R.A."/>
            <person name="Hubisz M.J."/>
            <person name="Hultmark D."/>
            <person name="Huntley M.A."/>
            <person name="Jaffe D.B."/>
            <person name="Jagadeeshan S."/>
            <person name="Jeck W.R."/>
            <person name="Johnson J."/>
            <person name="Jones C.D."/>
            <person name="Jordan W.C."/>
            <person name="Karpen G.H."/>
            <person name="Kataoka E."/>
            <person name="Keightley P.D."/>
            <person name="Kheradpour P."/>
            <person name="Kirkness E.F."/>
            <person name="Koerich L.B."/>
            <person name="Kristiansen K."/>
            <person name="Kudrna D."/>
            <person name="Kulathinal R.J."/>
            <person name="Kumar S."/>
            <person name="Kwok R."/>
            <person name="Lander E."/>
            <person name="Langley C.H."/>
            <person name="Lapoint R."/>
            <person name="Lazzaro B.P."/>
            <person name="Lee S.J."/>
            <person name="Levesque L."/>
            <person name="Li R."/>
            <person name="Lin C.F."/>
            <person name="Lin M.F."/>
            <person name="Lindblad-Toh K."/>
            <person name="Llopart A."/>
            <person name="Long M."/>
            <person name="Low L."/>
            <person name="Lozovsky E."/>
            <person name="Lu J."/>
            <person name="Luo M."/>
            <person name="Machado C.A."/>
            <person name="Makalowski W."/>
            <person name="Marzo M."/>
            <person name="Matsuda M."/>
            <person name="Matzkin L."/>
            <person name="McAllister B."/>
            <person name="McBride C.S."/>
            <person name="McKernan B."/>
            <person name="McKernan K."/>
            <person name="Mendez-Lago M."/>
            <person name="Minx P."/>
            <person name="Mollenhauer M.U."/>
            <person name="Montooth K."/>
            <person name="Mount S.M."/>
            <person name="Mu X."/>
            <person name="Myers E."/>
            <person name="Negre B."/>
            <person name="Newfeld S."/>
            <person name="Nielsen R."/>
            <person name="Noor M.A."/>
            <person name="O'Grady P."/>
            <person name="Pachter L."/>
            <person name="Papaceit M."/>
            <person name="Parisi M.J."/>
            <person name="Parisi M."/>
            <person name="Parts L."/>
            <person name="Pedersen J.S."/>
            <person name="Pesole G."/>
            <person name="Phillippy A.M."/>
            <person name="Ponting C.P."/>
            <person name="Pop M."/>
            <person name="Porcelli D."/>
            <person name="Powell J.R."/>
            <person name="Prohaska S."/>
            <person name="Pruitt K."/>
            <person name="Puig M."/>
            <person name="Quesneville H."/>
            <person name="Ram K.R."/>
            <person name="Rand D."/>
            <person name="Rasmussen M.D."/>
            <person name="Reed L.K."/>
            <person name="Reenan R."/>
            <person name="Reily A."/>
            <person name="Remington K.A."/>
            <person name="Rieger T.T."/>
            <person name="Ritchie M.G."/>
            <person name="Robin C."/>
            <person name="Rogers Y.H."/>
            <person name="Rohde C."/>
            <person name="Rozas J."/>
            <person name="Rubenfield M.J."/>
            <person name="Ruiz A."/>
            <person name="Russo S."/>
            <person name="Salzberg S.L."/>
            <person name="Sanchez-Gracia A."/>
            <person name="Saranga D.J."/>
            <person name="Sato H."/>
            <person name="Schaeffer S.W."/>
            <person name="Schatz M.C."/>
            <person name="Schlenke T."/>
            <person name="Schwartz R."/>
            <person name="Segarra C."/>
            <person name="Singh R.S."/>
            <person name="Sirot L."/>
            <person name="Sirota M."/>
            <person name="Sisneros N.B."/>
            <person name="Smith C.D."/>
            <person name="Smith T.F."/>
            <person name="Spieth J."/>
            <person name="Stage D.E."/>
            <person name="Stark A."/>
            <person name="Stephan W."/>
            <person name="Strausberg R.L."/>
            <person name="Strempel S."/>
            <person name="Sturgill D."/>
            <person name="Sutton G."/>
            <person name="Sutton G.G."/>
            <person name="Tao W."/>
            <person name="Teichmann S."/>
            <person name="Tobari Y.N."/>
            <person name="Tomimura Y."/>
            <person name="Tsolas J.M."/>
            <person name="Valente V.L."/>
            <person name="Venter E."/>
            <person name="Venter J.C."/>
            <person name="Vicario S."/>
            <person name="Vieira F.G."/>
            <person name="Vilella A.J."/>
            <person name="Villasante A."/>
            <person name="Walenz B."/>
            <person name="Wang J."/>
            <person name="Wasserman M."/>
            <person name="Watts T."/>
            <person name="Wilson D."/>
            <person name="Wilson R.K."/>
            <person name="Wing R.A."/>
            <person name="Wolfner M.F."/>
            <person name="Wong A."/>
            <person name="Wong G.K."/>
            <person name="Wu C.I."/>
            <person name="Wu G."/>
            <person name="Yamamoto D."/>
            <person name="Yang H.P."/>
            <person name="Yang S.P."/>
            <person name="Yorke J.A."/>
            <person name="Yoshida K."/>
            <person name="Zdobnov E."/>
            <person name="Zhang P."/>
            <person name="Zhang Y."/>
            <person name="Zimin A.V."/>
            <person name="Baldwin J."/>
            <person name="Abdouelleil A."/>
            <person name="Abdulkadir J."/>
            <person name="Abebe A."/>
            <person name="Abera B."/>
            <person name="Abreu J."/>
            <person name="Acer S.C."/>
            <person name="Aftuck L."/>
            <person name="Alexander A."/>
            <person name="An P."/>
            <person name="Anderson E."/>
            <person name="Anderson S."/>
            <person name="Arachi H."/>
            <person name="Azer M."/>
            <person name="Bachantsang P."/>
            <person name="Barry A."/>
            <person name="Bayul T."/>
            <person name="Berlin A."/>
            <person name="Bessette D."/>
            <person name="Bloom T."/>
            <person name="Blye J."/>
            <person name="Boguslavskiy L."/>
            <person name="Bonnet C."/>
            <person name="Boukhgalter B."/>
            <person name="Bourzgui I."/>
            <person name="Brown A."/>
            <person name="Cahill P."/>
            <person name="Channer S."/>
            <person name="Cheshatsang Y."/>
            <person name="Chuda L."/>
            <person name="Citroen M."/>
            <person name="Collymore A."/>
            <person name="Cooke P."/>
            <person name="Costello M."/>
            <person name="D'Aco K."/>
            <person name="Daza R."/>
            <person name="De Haan G."/>
            <person name="DeGray S."/>
            <person name="DeMaso C."/>
            <person name="Dhargay N."/>
            <person name="Dooley K."/>
            <person name="Dooley E."/>
            <person name="Doricent M."/>
            <person name="Dorje P."/>
            <person name="Dorjee K."/>
            <person name="Dupes A."/>
            <person name="Elong R."/>
            <person name="Falk J."/>
            <person name="Farina A."/>
            <person name="Faro S."/>
            <person name="Ferguson D."/>
            <person name="Fisher S."/>
            <person name="Foley C.D."/>
            <person name="Franke A."/>
            <person name="Friedrich D."/>
            <person name="Gadbois L."/>
            <person name="Gearin G."/>
            <person name="Gearin C.R."/>
            <person name="Giannoukos G."/>
            <person name="Goode T."/>
            <person name="Graham J."/>
            <person name="Grandbois E."/>
            <person name="Grewal S."/>
            <person name="Gyaltsen K."/>
            <person name="Hafez N."/>
            <person name="Hagos B."/>
            <person name="Hall J."/>
            <person name="Henson C."/>
            <person name="Hollinger A."/>
            <person name="Honan T."/>
            <person name="Huard M.D."/>
            <person name="Hughes L."/>
            <person name="Hurhula B."/>
            <person name="Husby M.E."/>
            <person name="Kamat A."/>
            <person name="Kanga B."/>
            <person name="Kashin S."/>
            <person name="Khazanovich D."/>
            <person name="Kisner P."/>
            <person name="Lance K."/>
            <person name="Lara M."/>
            <person name="Lee W."/>
            <person name="Lennon N."/>
            <person name="Letendre F."/>
            <person name="LeVine R."/>
            <person name="Lipovsky A."/>
            <person name="Liu X."/>
            <person name="Liu J."/>
            <person name="Liu S."/>
            <person name="Lokyitsang T."/>
            <person name="Lokyitsang Y."/>
            <person name="Lubonja R."/>
            <person name="Lui A."/>
            <person name="MacDonald P."/>
            <person name="Magnisalis V."/>
            <person name="Maru K."/>
            <person name="Matthews C."/>
            <person name="McCusker W."/>
            <person name="McDonough S."/>
            <person name="Mehta T."/>
            <person name="Meldrim J."/>
            <person name="Meneus L."/>
            <person name="Mihai O."/>
            <person name="Mihalev A."/>
            <person name="Mihova T."/>
            <person name="Mittelman R."/>
            <person name="Mlenga V."/>
            <person name="Montmayeur A."/>
            <person name="Mulrain L."/>
            <person name="Navidi A."/>
            <person name="Naylor J."/>
            <person name="Negash T."/>
            <person name="Nguyen T."/>
            <person name="Nguyen N."/>
            <person name="Nicol R."/>
            <person name="Norbu C."/>
            <person name="Norbu N."/>
            <person name="Novod N."/>
            <person name="O'Neill B."/>
            <person name="Osman S."/>
            <person name="Markiewicz E."/>
            <person name="Oyono O.L."/>
            <person name="Patti C."/>
            <person name="Phunkhang P."/>
            <person name="Pierre F."/>
            <person name="Priest M."/>
            <person name="Raghuraman S."/>
            <person name="Rege F."/>
            <person name="Reyes R."/>
            <person name="Rise C."/>
            <person name="Rogov P."/>
            <person name="Ross K."/>
            <person name="Ryan E."/>
            <person name="Settipalli S."/>
            <person name="Shea T."/>
            <person name="Sherpa N."/>
            <person name="Shi L."/>
            <person name="Shih D."/>
            <person name="Sparrow T."/>
            <person name="Spaulding J."/>
            <person name="Stalker J."/>
            <person name="Stange-Thomann N."/>
            <person name="Stavropoulos S."/>
            <person name="Stone C."/>
            <person name="Strader C."/>
            <person name="Tesfaye S."/>
            <person name="Thomson T."/>
            <person name="Thoulutsang Y."/>
            <person name="Thoulutsang D."/>
            <person name="Topham K."/>
            <person name="Topping I."/>
            <person name="Tsamla T."/>
            <person name="Vassiliev H."/>
            <person name="Vo A."/>
            <person name="Wangchuk T."/>
            <person name="Wangdi T."/>
            <person name="Weiand M."/>
            <person name="Wilkinson J."/>
            <person name="Wilson A."/>
            <person name="Yadav S."/>
            <person name="Young G."/>
            <person name="Yu Q."/>
            <person name="Zembek L."/>
            <person name="Zhong D."/>
            <person name="Zimmer A."/>
            <person name="Zwirko Z."/>
            <person name="Jaffe D.B."/>
            <person name="Alvarez P."/>
            <person name="Brockman W."/>
            <person name="Butler J."/>
            <person name="Chin C."/>
            <person name="Gnerre S."/>
            <person name="Grabherr M."/>
            <person name="Kleber M."/>
            <person name="Mauceli E."/>
            <person name="MacCallum I."/>
        </authorList>
    </citation>
    <scope>NUCLEOTIDE SEQUENCE [LARGE SCALE GENOMIC DNA]</scope>
    <source>
        <strain evidence="15">Tucson 15081-1352.22</strain>
    </source>
</reference>
<evidence type="ECO:0000259" key="13">
    <source>
        <dbReference type="Pfam" id="PF20266"/>
    </source>
</evidence>
<evidence type="ECO:0000256" key="6">
    <source>
        <dbReference type="ARBA" id="ARBA00022723"/>
    </source>
</evidence>
<accession>B4KW94</accession>
<keyword evidence="7" id="KW-0547">Nucleotide-binding</keyword>
<feature type="domain" description="Mab-21-like HhH/H2TH-like" evidence="13">
    <location>
        <begin position="280"/>
        <end position="373"/>
    </location>
</feature>
<dbReference type="Gene3D" id="3.30.460.90">
    <property type="match status" value="1"/>
</dbReference>
<name>B4KW94_DROMO</name>
<dbReference type="GO" id="GO:0046872">
    <property type="term" value="F:metal ion binding"/>
    <property type="evidence" value="ECO:0007669"/>
    <property type="project" value="UniProtKB-KW"/>
</dbReference>
<keyword evidence="8" id="KW-0067">ATP-binding</keyword>
<keyword evidence="10" id="KW-0342">GTP-binding</keyword>
<dbReference type="PANTHER" id="PTHR10656">
    <property type="entry name" value="CELL FATE DETERMINING PROTEIN MAB21-RELATED"/>
    <property type="match status" value="1"/>
</dbReference>
<evidence type="ECO:0000256" key="1">
    <source>
        <dbReference type="ARBA" id="ARBA00001936"/>
    </source>
</evidence>
<comment type="cofactor">
    <cofactor evidence="2">
        <name>Mg(2+)</name>
        <dbReference type="ChEBI" id="CHEBI:18420"/>
    </cofactor>
</comment>
<evidence type="ECO:0000256" key="4">
    <source>
        <dbReference type="ARBA" id="ARBA00022679"/>
    </source>
</evidence>
<keyword evidence="5" id="KW-0548">Nucleotidyltransferase</keyword>
<evidence type="ECO:0000256" key="10">
    <source>
        <dbReference type="ARBA" id="ARBA00023134"/>
    </source>
</evidence>
<evidence type="ECO:0000259" key="12">
    <source>
        <dbReference type="Pfam" id="PF03281"/>
    </source>
</evidence>
<dbReference type="GO" id="GO:0016779">
    <property type="term" value="F:nucleotidyltransferase activity"/>
    <property type="evidence" value="ECO:0007669"/>
    <property type="project" value="UniProtKB-KW"/>
</dbReference>
<dbReference type="Pfam" id="PF03281">
    <property type="entry name" value="Mab-21"/>
    <property type="match status" value="1"/>
</dbReference>
<organism evidence="14 15">
    <name type="scientific">Drosophila mojavensis</name>
    <name type="common">Fruit fly</name>
    <dbReference type="NCBI Taxonomy" id="7230"/>
    <lineage>
        <taxon>Eukaryota</taxon>
        <taxon>Metazoa</taxon>
        <taxon>Ecdysozoa</taxon>
        <taxon>Arthropoda</taxon>
        <taxon>Hexapoda</taxon>
        <taxon>Insecta</taxon>
        <taxon>Pterygota</taxon>
        <taxon>Neoptera</taxon>
        <taxon>Endopterygota</taxon>
        <taxon>Diptera</taxon>
        <taxon>Brachycera</taxon>
        <taxon>Muscomorpha</taxon>
        <taxon>Ephydroidea</taxon>
        <taxon>Drosophilidae</taxon>
        <taxon>Drosophila</taxon>
    </lineage>
</organism>
<evidence type="ECO:0000256" key="7">
    <source>
        <dbReference type="ARBA" id="ARBA00022741"/>
    </source>
</evidence>
<dbReference type="InterPro" id="IPR046903">
    <property type="entry name" value="Mab-21-like_nuc_Trfase"/>
</dbReference>
<evidence type="ECO:0000256" key="8">
    <source>
        <dbReference type="ARBA" id="ARBA00022840"/>
    </source>
</evidence>
<evidence type="ECO:0000256" key="2">
    <source>
        <dbReference type="ARBA" id="ARBA00001946"/>
    </source>
</evidence>
<dbReference type="EMBL" id="CH933809">
    <property type="protein sequence ID" value="EDW18501.2"/>
    <property type="molecule type" value="Genomic_DNA"/>
</dbReference>
<comment type="cofactor">
    <cofactor evidence="1">
        <name>Mn(2+)</name>
        <dbReference type="ChEBI" id="CHEBI:29035"/>
    </cofactor>
</comment>
<dbReference type="SMR" id="B4KW94"/>
<evidence type="ECO:0000256" key="9">
    <source>
        <dbReference type="ARBA" id="ARBA00022842"/>
    </source>
</evidence>
<dbReference type="OrthoDB" id="6054650at2759"/>
<proteinExistence type="inferred from homology"/>
<dbReference type="PANTHER" id="PTHR10656:SF42">
    <property type="entry name" value="CYCLIC GMP-AMP SYNTHASE-LIKE PROTEIN-RELATED"/>
    <property type="match status" value="1"/>
</dbReference>
<evidence type="ECO:0000313" key="15">
    <source>
        <dbReference type="Proteomes" id="UP000009192"/>
    </source>
</evidence>
<dbReference type="InterPro" id="IPR046906">
    <property type="entry name" value="Mab-21_HhH/H2TH-like"/>
</dbReference>
<dbReference type="HOGENOM" id="CLU_068972_0_0_1"/>
<gene>
    <name evidence="14" type="primary">Dmoj\GI13277</name>
    <name evidence="14" type="ORF">Dmoj_GI13277</name>
</gene>
<evidence type="ECO:0000256" key="11">
    <source>
        <dbReference type="ARBA" id="ARBA00023211"/>
    </source>
</evidence>
<dbReference type="eggNOG" id="KOG3963">
    <property type="taxonomic scope" value="Eukaryota"/>
</dbReference>
<keyword evidence="11" id="KW-0464">Manganese</keyword>
<evidence type="ECO:0000256" key="3">
    <source>
        <dbReference type="ARBA" id="ARBA00008307"/>
    </source>
</evidence>
<dbReference type="SMART" id="SM01265">
    <property type="entry name" value="Mab-21"/>
    <property type="match status" value="1"/>
</dbReference>
<evidence type="ECO:0000313" key="14">
    <source>
        <dbReference type="EMBL" id="EDW18501.2"/>
    </source>
</evidence>
<keyword evidence="15" id="KW-1185">Reference proteome</keyword>
<protein>
    <submittedName>
        <fullName evidence="14">Uncharacterized protein, isoform C</fullName>
    </submittedName>
</protein>
<dbReference type="GO" id="GO:0005524">
    <property type="term" value="F:ATP binding"/>
    <property type="evidence" value="ECO:0007669"/>
    <property type="project" value="UniProtKB-KW"/>
</dbReference>
<dbReference type="Proteomes" id="UP000009192">
    <property type="component" value="Unassembled WGS sequence"/>
</dbReference>
<dbReference type="AlphaFoldDB" id="B4KW94"/>
<dbReference type="KEGG" id="dmo:Dmoj_GI13277"/>
<dbReference type="InParanoid" id="B4KW94"/>
<keyword evidence="9" id="KW-0460">Magnesium</keyword>
<keyword evidence="4" id="KW-0808">Transferase</keyword>
<comment type="similarity">
    <text evidence="3">Belongs to the mab-21 family.</text>
</comment>
<dbReference type="Gene3D" id="1.10.1410.40">
    <property type="match status" value="1"/>
</dbReference>
<keyword evidence="6" id="KW-0479">Metal-binding</keyword>
<dbReference type="Pfam" id="PF20266">
    <property type="entry name" value="Mab-21_C"/>
    <property type="match status" value="1"/>
</dbReference>
<feature type="domain" description="Mab-21-like nucleotidyltransferase" evidence="12">
    <location>
        <begin position="106"/>
        <end position="234"/>
    </location>
</feature>
<evidence type="ECO:0000256" key="5">
    <source>
        <dbReference type="ARBA" id="ARBA00022695"/>
    </source>
</evidence>